<organism evidence="1 2">
    <name type="scientific">Mucuna pruriens</name>
    <name type="common">Velvet bean</name>
    <name type="synonym">Dolichos pruriens</name>
    <dbReference type="NCBI Taxonomy" id="157652"/>
    <lineage>
        <taxon>Eukaryota</taxon>
        <taxon>Viridiplantae</taxon>
        <taxon>Streptophyta</taxon>
        <taxon>Embryophyta</taxon>
        <taxon>Tracheophyta</taxon>
        <taxon>Spermatophyta</taxon>
        <taxon>Magnoliopsida</taxon>
        <taxon>eudicotyledons</taxon>
        <taxon>Gunneridae</taxon>
        <taxon>Pentapetalae</taxon>
        <taxon>rosids</taxon>
        <taxon>fabids</taxon>
        <taxon>Fabales</taxon>
        <taxon>Fabaceae</taxon>
        <taxon>Papilionoideae</taxon>
        <taxon>50 kb inversion clade</taxon>
        <taxon>NPAAA clade</taxon>
        <taxon>indigoferoid/millettioid clade</taxon>
        <taxon>Phaseoleae</taxon>
        <taxon>Mucuna</taxon>
    </lineage>
</organism>
<dbReference type="STRING" id="157652.A0A371GQE0"/>
<accession>A0A371GQE0</accession>
<evidence type="ECO:0000313" key="2">
    <source>
        <dbReference type="Proteomes" id="UP000257109"/>
    </source>
</evidence>
<reference evidence="1" key="1">
    <citation type="submission" date="2018-05" db="EMBL/GenBank/DDBJ databases">
        <title>Draft genome of Mucuna pruriens seed.</title>
        <authorList>
            <person name="Nnadi N.E."/>
            <person name="Vos R."/>
            <person name="Hasami M.H."/>
            <person name="Devisetty U.K."/>
            <person name="Aguiy J.C."/>
        </authorList>
    </citation>
    <scope>NUCLEOTIDE SEQUENCE [LARGE SCALE GENOMIC DNA]</scope>
    <source>
        <strain evidence="1">JCA_2017</strain>
    </source>
</reference>
<gene>
    <name evidence="1" type="ORF">CR513_25056</name>
</gene>
<sequence>MSCQVFRVLHFMIAEVHEVFGSGLLEKHRALKDYFDDTKPDIGVGTSSVQDHLFLSFATFRAFLEGRKIPLLGLRFVTDRLSQGDLSVFRESFFIDEIFLFCQCQLNCKL</sequence>
<dbReference type="AlphaFoldDB" id="A0A371GQE0"/>
<keyword evidence="2" id="KW-1185">Reference proteome</keyword>
<dbReference type="EMBL" id="QJKJ01004787">
    <property type="protein sequence ID" value="RDX92769.1"/>
    <property type="molecule type" value="Genomic_DNA"/>
</dbReference>
<feature type="non-terminal residue" evidence="1">
    <location>
        <position position="1"/>
    </location>
</feature>
<protein>
    <submittedName>
        <fullName evidence="1">Uncharacterized protein</fullName>
    </submittedName>
</protein>
<proteinExistence type="predicted"/>
<name>A0A371GQE0_MUCPR</name>
<evidence type="ECO:0000313" key="1">
    <source>
        <dbReference type="EMBL" id="RDX92769.1"/>
    </source>
</evidence>
<comment type="caution">
    <text evidence="1">The sequence shown here is derived from an EMBL/GenBank/DDBJ whole genome shotgun (WGS) entry which is preliminary data.</text>
</comment>
<dbReference type="Proteomes" id="UP000257109">
    <property type="component" value="Unassembled WGS sequence"/>
</dbReference>
<dbReference type="OrthoDB" id="1854593at2759"/>